<dbReference type="AlphaFoldDB" id="A0A834T9X9"/>
<sequence length="86" mass="9628">MSRRLHSATLNSSLLHSIAPQPKPPQRNSDIDSFTEYIPQIQMLKENISLPIMLIDGIELAMKSQRRPTTSVPFNSDISPIGTKVK</sequence>
<protein>
    <submittedName>
        <fullName evidence="2">Uncharacterized protein</fullName>
    </submittedName>
</protein>
<accession>A0A834T9X9</accession>
<evidence type="ECO:0000313" key="3">
    <source>
        <dbReference type="Proteomes" id="UP000634136"/>
    </source>
</evidence>
<organism evidence="2 3">
    <name type="scientific">Senna tora</name>
    <dbReference type="NCBI Taxonomy" id="362788"/>
    <lineage>
        <taxon>Eukaryota</taxon>
        <taxon>Viridiplantae</taxon>
        <taxon>Streptophyta</taxon>
        <taxon>Embryophyta</taxon>
        <taxon>Tracheophyta</taxon>
        <taxon>Spermatophyta</taxon>
        <taxon>Magnoliopsida</taxon>
        <taxon>eudicotyledons</taxon>
        <taxon>Gunneridae</taxon>
        <taxon>Pentapetalae</taxon>
        <taxon>rosids</taxon>
        <taxon>fabids</taxon>
        <taxon>Fabales</taxon>
        <taxon>Fabaceae</taxon>
        <taxon>Caesalpinioideae</taxon>
        <taxon>Cassia clade</taxon>
        <taxon>Senna</taxon>
    </lineage>
</organism>
<dbReference type="Proteomes" id="UP000634136">
    <property type="component" value="Unassembled WGS sequence"/>
</dbReference>
<name>A0A834T9X9_9FABA</name>
<dbReference type="EMBL" id="JAAIUW010000010">
    <property type="protein sequence ID" value="KAF7812729.1"/>
    <property type="molecule type" value="Genomic_DNA"/>
</dbReference>
<comment type="caution">
    <text evidence="2">The sequence shown here is derived from an EMBL/GenBank/DDBJ whole genome shotgun (WGS) entry which is preliminary data.</text>
</comment>
<gene>
    <name evidence="2" type="ORF">G2W53_033705</name>
</gene>
<feature type="region of interest" description="Disordered" evidence="1">
    <location>
        <begin position="65"/>
        <end position="86"/>
    </location>
</feature>
<keyword evidence="3" id="KW-1185">Reference proteome</keyword>
<evidence type="ECO:0000256" key="1">
    <source>
        <dbReference type="SAM" id="MobiDB-lite"/>
    </source>
</evidence>
<reference evidence="2" key="1">
    <citation type="submission" date="2020-09" db="EMBL/GenBank/DDBJ databases">
        <title>Genome-Enabled Discovery of Anthraquinone Biosynthesis in Senna tora.</title>
        <authorList>
            <person name="Kang S.-H."/>
            <person name="Pandey R.P."/>
            <person name="Lee C.-M."/>
            <person name="Sim J.-S."/>
            <person name="Jeong J.-T."/>
            <person name="Choi B.-S."/>
            <person name="Jung M."/>
            <person name="Ginzburg D."/>
            <person name="Zhao K."/>
            <person name="Won S.Y."/>
            <person name="Oh T.-J."/>
            <person name="Yu Y."/>
            <person name="Kim N.-H."/>
            <person name="Lee O.R."/>
            <person name="Lee T.-H."/>
            <person name="Bashyal P."/>
            <person name="Kim T.-S."/>
            <person name="Lee W.-H."/>
            <person name="Kawkins C."/>
            <person name="Kim C.-K."/>
            <person name="Kim J.S."/>
            <person name="Ahn B.O."/>
            <person name="Rhee S.Y."/>
            <person name="Sohng J.K."/>
        </authorList>
    </citation>
    <scope>NUCLEOTIDE SEQUENCE</scope>
    <source>
        <tissue evidence="2">Leaf</tissue>
    </source>
</reference>
<evidence type="ECO:0000313" key="2">
    <source>
        <dbReference type="EMBL" id="KAF7812729.1"/>
    </source>
</evidence>
<proteinExistence type="predicted"/>
<feature type="region of interest" description="Disordered" evidence="1">
    <location>
        <begin position="1"/>
        <end position="31"/>
    </location>
</feature>
<feature type="compositionally biased region" description="Polar residues" evidence="1">
    <location>
        <begin position="67"/>
        <end position="78"/>
    </location>
</feature>